<comment type="caution">
    <text evidence="7">Lacks conserved residue(s) required for the propagation of feature annotation.</text>
</comment>
<feature type="binding site" evidence="7">
    <location>
        <position position="117"/>
    </location>
    <ligand>
        <name>S-adenosyl-L-methionine</name>
        <dbReference type="ChEBI" id="CHEBI:59789"/>
    </ligand>
</feature>
<name>A0A9D9GXN6_9BACL</name>
<dbReference type="EC" id="2.1.1.33" evidence="7"/>
<evidence type="ECO:0000313" key="9">
    <source>
        <dbReference type="Proteomes" id="UP000823613"/>
    </source>
</evidence>
<organism evidence="8 9">
    <name type="scientific">Candidatus Onthovivens merdipullorum</name>
    <dbReference type="NCBI Taxonomy" id="2840889"/>
    <lineage>
        <taxon>Bacteria</taxon>
        <taxon>Bacillati</taxon>
        <taxon>Bacillota</taxon>
        <taxon>Bacilli</taxon>
        <taxon>Bacillales</taxon>
        <taxon>Candidatus Onthovivens</taxon>
    </lineage>
</organism>
<sequence length="220" mass="26453">MRVKYNEKAVSYLNENLENKLSFEDFLNEKHDFLSQKKDFYLEIGPGKGKFIIDLAARYLNLNFIVCEINKTIAGYCLKAVDESDLKNVKVCDFDFYKLAGVLKKDFFSGIFLNFSDPWPKKRHTKRRLTSDQFFKEYFKILKLNHYIYFKSDNDRFYEFSLEQAKKFKYEIVYNNLDYKDDDLFDSKTEYEEKFLQKGIKIKRFIAKKVEDTVDEINEN</sequence>
<dbReference type="PANTHER" id="PTHR23417">
    <property type="entry name" value="3-DEOXY-D-MANNO-OCTULOSONIC-ACID TRANSFERASE/TRNA GUANINE-N 7 - -METHYLTRANSFERASE"/>
    <property type="match status" value="1"/>
</dbReference>
<dbReference type="NCBIfam" id="NF001080">
    <property type="entry name" value="PRK00121.2-2"/>
    <property type="match status" value="1"/>
</dbReference>
<comment type="function">
    <text evidence="2 7">Catalyzes the formation of N(7)-methylguanine at position 46 (m7G46) in tRNA.</text>
</comment>
<evidence type="ECO:0000256" key="7">
    <source>
        <dbReference type="HAMAP-Rule" id="MF_01057"/>
    </source>
</evidence>
<dbReference type="GO" id="GO:0043527">
    <property type="term" value="C:tRNA methyltransferase complex"/>
    <property type="evidence" value="ECO:0007669"/>
    <property type="project" value="TreeGrafter"/>
</dbReference>
<comment type="pathway">
    <text evidence="7">tRNA modification; N(7)-methylguanine-tRNA biosynthesis.</text>
</comment>
<evidence type="ECO:0000256" key="5">
    <source>
        <dbReference type="ARBA" id="ARBA00022691"/>
    </source>
</evidence>
<dbReference type="AlphaFoldDB" id="A0A9D9GXN6"/>
<feature type="binding site" evidence="7">
    <location>
        <position position="153"/>
    </location>
    <ligand>
        <name>substrate</name>
    </ligand>
</feature>
<dbReference type="PROSITE" id="PS51625">
    <property type="entry name" value="SAM_MT_TRMB"/>
    <property type="match status" value="1"/>
</dbReference>
<feature type="binding site" evidence="7">
    <location>
        <begin position="189"/>
        <end position="192"/>
    </location>
    <ligand>
        <name>substrate</name>
    </ligand>
</feature>
<reference evidence="8" key="1">
    <citation type="submission" date="2020-10" db="EMBL/GenBank/DDBJ databases">
        <authorList>
            <person name="Gilroy R."/>
        </authorList>
    </citation>
    <scope>NUCLEOTIDE SEQUENCE</scope>
    <source>
        <strain evidence="8">11159</strain>
    </source>
</reference>
<dbReference type="NCBIfam" id="TIGR00091">
    <property type="entry name" value="tRNA (guanosine(46)-N7)-methyltransferase TrmB"/>
    <property type="match status" value="1"/>
</dbReference>
<keyword evidence="5 7" id="KW-0949">S-adenosyl-L-methionine</keyword>
<dbReference type="CDD" id="cd02440">
    <property type="entry name" value="AdoMet_MTases"/>
    <property type="match status" value="1"/>
</dbReference>
<feature type="binding site" evidence="7">
    <location>
        <position position="43"/>
    </location>
    <ligand>
        <name>S-adenosyl-L-methionine</name>
        <dbReference type="ChEBI" id="CHEBI:59789"/>
    </ligand>
</feature>
<feature type="binding site" evidence="7">
    <location>
        <position position="95"/>
    </location>
    <ligand>
        <name>S-adenosyl-L-methionine</name>
        <dbReference type="ChEBI" id="CHEBI:59789"/>
    </ligand>
</feature>
<feature type="binding site" evidence="7">
    <location>
        <position position="68"/>
    </location>
    <ligand>
        <name>S-adenosyl-L-methionine</name>
        <dbReference type="ChEBI" id="CHEBI:59789"/>
    </ligand>
</feature>
<evidence type="ECO:0000256" key="6">
    <source>
        <dbReference type="ARBA" id="ARBA00022694"/>
    </source>
</evidence>
<proteinExistence type="inferred from homology"/>
<accession>A0A9D9GXN6</accession>
<gene>
    <name evidence="7 8" type="primary">trmB</name>
    <name evidence="8" type="ORF">IAC58_04250</name>
</gene>
<dbReference type="InterPro" id="IPR029063">
    <property type="entry name" value="SAM-dependent_MTases_sf"/>
</dbReference>
<evidence type="ECO:0000313" key="8">
    <source>
        <dbReference type="EMBL" id="MBO8427748.1"/>
    </source>
</evidence>
<dbReference type="Pfam" id="PF02390">
    <property type="entry name" value="Methyltransf_4"/>
    <property type="match status" value="1"/>
</dbReference>
<dbReference type="InterPro" id="IPR055361">
    <property type="entry name" value="tRNA_methyltr_TrmB_bact"/>
</dbReference>
<keyword evidence="4 7" id="KW-0808">Transferase</keyword>
<dbReference type="EMBL" id="JADIMY010000086">
    <property type="protein sequence ID" value="MBO8427748.1"/>
    <property type="molecule type" value="Genomic_DNA"/>
</dbReference>
<dbReference type="InterPro" id="IPR003358">
    <property type="entry name" value="tRNA_(Gua-N-7)_MeTrfase_Trmb"/>
</dbReference>
<evidence type="ECO:0000256" key="4">
    <source>
        <dbReference type="ARBA" id="ARBA00022679"/>
    </source>
</evidence>
<dbReference type="HAMAP" id="MF_01057">
    <property type="entry name" value="tRNA_methyltr_TrmB"/>
    <property type="match status" value="1"/>
</dbReference>
<dbReference type="GO" id="GO:0008176">
    <property type="term" value="F:tRNA (guanine(46)-N7)-methyltransferase activity"/>
    <property type="evidence" value="ECO:0007669"/>
    <property type="project" value="UniProtKB-UniRule"/>
</dbReference>
<comment type="similarity">
    <text evidence="7">Belongs to the class I-like SAM-binding methyltransferase superfamily. TrmB family.</text>
</comment>
<dbReference type="Proteomes" id="UP000823613">
    <property type="component" value="Unassembled WGS sequence"/>
</dbReference>
<reference evidence="8" key="2">
    <citation type="journal article" date="2021" name="PeerJ">
        <title>Extensive microbial diversity within the chicken gut microbiome revealed by metagenomics and culture.</title>
        <authorList>
            <person name="Gilroy R."/>
            <person name="Ravi A."/>
            <person name="Getino M."/>
            <person name="Pursley I."/>
            <person name="Horton D.L."/>
            <person name="Alikhan N.F."/>
            <person name="Baker D."/>
            <person name="Gharbi K."/>
            <person name="Hall N."/>
            <person name="Watson M."/>
            <person name="Adriaenssens E.M."/>
            <person name="Foster-Nyarko E."/>
            <person name="Jarju S."/>
            <person name="Secka A."/>
            <person name="Antonio M."/>
            <person name="Oren A."/>
            <person name="Chaudhuri R.R."/>
            <person name="La Ragione R."/>
            <person name="Hildebrand F."/>
            <person name="Pallen M.J."/>
        </authorList>
    </citation>
    <scope>NUCLEOTIDE SEQUENCE</scope>
    <source>
        <strain evidence="8">11159</strain>
    </source>
</reference>
<keyword evidence="6 7" id="KW-0819">tRNA processing</keyword>
<feature type="binding site" evidence="7">
    <location>
        <position position="121"/>
    </location>
    <ligand>
        <name>substrate</name>
    </ligand>
</feature>
<comment type="caution">
    <text evidence="8">The sequence shown here is derived from an EMBL/GenBank/DDBJ whole genome shotgun (WGS) entry which is preliminary data.</text>
</comment>
<evidence type="ECO:0000256" key="1">
    <source>
        <dbReference type="ARBA" id="ARBA00000142"/>
    </source>
</evidence>
<protein>
    <recommendedName>
        <fullName evidence="7">tRNA (guanine-N(7)-)-methyltransferase</fullName>
        <ecNumber evidence="7">2.1.1.33</ecNumber>
    </recommendedName>
    <alternativeName>
        <fullName evidence="7">tRNA (guanine(46)-N(7))-methyltransferase</fullName>
    </alternativeName>
    <alternativeName>
        <fullName evidence="7">tRNA(m7G46)-methyltransferase</fullName>
    </alternativeName>
</protein>
<evidence type="ECO:0000256" key="2">
    <source>
        <dbReference type="ARBA" id="ARBA00003015"/>
    </source>
</evidence>
<evidence type="ECO:0000256" key="3">
    <source>
        <dbReference type="ARBA" id="ARBA00022603"/>
    </source>
</evidence>
<dbReference type="PANTHER" id="PTHR23417:SF14">
    <property type="entry name" value="PENTACOTRIPEPTIDE-REPEAT REGION OF PRORP DOMAIN-CONTAINING PROTEIN"/>
    <property type="match status" value="1"/>
</dbReference>
<keyword evidence="3 7" id="KW-0489">Methyltransferase</keyword>
<dbReference type="SUPFAM" id="SSF53335">
    <property type="entry name" value="S-adenosyl-L-methionine-dependent methyltransferases"/>
    <property type="match status" value="1"/>
</dbReference>
<comment type="catalytic activity">
    <reaction evidence="1 7">
        <text>guanosine(46) in tRNA + S-adenosyl-L-methionine = N(7)-methylguanosine(46) in tRNA + S-adenosyl-L-homocysteine</text>
        <dbReference type="Rhea" id="RHEA:42708"/>
        <dbReference type="Rhea" id="RHEA-COMP:10188"/>
        <dbReference type="Rhea" id="RHEA-COMP:10189"/>
        <dbReference type="ChEBI" id="CHEBI:57856"/>
        <dbReference type="ChEBI" id="CHEBI:59789"/>
        <dbReference type="ChEBI" id="CHEBI:74269"/>
        <dbReference type="ChEBI" id="CHEBI:74480"/>
        <dbReference type="EC" id="2.1.1.33"/>
    </reaction>
</comment>
<dbReference type="Gene3D" id="3.40.50.150">
    <property type="entry name" value="Vaccinia Virus protein VP39"/>
    <property type="match status" value="1"/>
</dbReference>